<dbReference type="GO" id="GO:0015629">
    <property type="term" value="C:actin cytoskeleton"/>
    <property type="evidence" value="ECO:0007669"/>
    <property type="project" value="InterPro"/>
</dbReference>
<reference evidence="5" key="1">
    <citation type="submission" date="2020-03" db="EMBL/GenBank/DDBJ databases">
        <title>Melopsittacus undulatus (budgerigar) genome, bMelUnd1, maternal haplotype with Z.</title>
        <authorList>
            <person name="Gedman G."/>
            <person name="Mountcastle J."/>
            <person name="Haase B."/>
            <person name="Formenti G."/>
            <person name="Wright T."/>
            <person name="Apodaca J."/>
            <person name="Pelan S."/>
            <person name="Chow W."/>
            <person name="Rhie A."/>
            <person name="Howe K."/>
            <person name="Fedrigo O."/>
            <person name="Jarvis E.D."/>
        </authorList>
    </citation>
    <scope>NUCLEOTIDE SEQUENCE [LARGE SCALE GENOMIC DNA]</scope>
</reference>
<dbReference type="GO" id="GO:0005198">
    <property type="term" value="F:structural molecule activity"/>
    <property type="evidence" value="ECO:0007669"/>
    <property type="project" value="InterPro"/>
</dbReference>
<dbReference type="Pfam" id="PF03999">
    <property type="entry name" value="MAP65_ASE1"/>
    <property type="match status" value="1"/>
</dbReference>
<feature type="region of interest" description="Disordered" evidence="4">
    <location>
        <begin position="729"/>
        <end position="749"/>
    </location>
</feature>
<evidence type="ECO:0000313" key="6">
    <source>
        <dbReference type="Proteomes" id="UP000694405"/>
    </source>
</evidence>
<feature type="region of interest" description="Disordered" evidence="4">
    <location>
        <begin position="1"/>
        <end position="32"/>
    </location>
</feature>
<evidence type="ECO:0000256" key="4">
    <source>
        <dbReference type="SAM" id="MobiDB-lite"/>
    </source>
</evidence>
<dbReference type="Proteomes" id="UP000694405">
    <property type="component" value="Unassembled WGS sequence"/>
</dbReference>
<keyword evidence="6" id="KW-1185">Reference proteome</keyword>
<dbReference type="Gene3D" id="1.20.58.1520">
    <property type="match status" value="1"/>
</dbReference>
<sequence length="749" mass="84752">MQVHLPDHGHHQQRPCDGGHDRGSGLRPIPAAAPGGGGLVWVGRARARSRGCRQTRSAVICALTALVSLLIGSNGPEGFGCHWLAAGVGWGRQPMRRLWAGPAVTLSLAAANQRVRETSLYPWSERWEQSGAAAMRKSEVVAAEAVSYLNRAIAELRDIWEEIGISEEQRLERVCTVNMHIKHLLDMMVAEEEGLKERLLKSIALCRSELDTLCKELQLDPVEAEEESTILQMEKNLRARVEVLVKQKRDRQQELKTLQEQDKDLCSILCTAPFNINSNAVPSLEDLDRYRRHLASLTTEKEKRREEFVSRKRQIILLMEELDHTPDTSFEREVVCEDEDAFCLSEGNIAALQHLLQQLEAQRSLNEAVCAELRSRILMLWERLQIPEEERVASAVHMAGSRAKTIQALQLEADQLEEMKLQNMKSVVQAIRAELAVYWDKCFYTQEQREGFSAYYDEDYTETLLELHDAEVEKMKNYYEAHKDLFGAVQKWEENWKLFLELERKASDPSRFANRGGNLLKEEKQRAKLQKTLSKLQEELQSRIQAWEQEQEEPFLMKGQQFMEYVMEQWQLYHLEKEKEKQERQLKKSRQIEAEMMYGSTPRTPIKRRVLGPHTPGKMRKVKLWVQECGCTGDTTALPGLGLPLVGFGKLGEGLGCGHLCSPWGKGPVVLWRLHTAALEPWVPQPGAAISILRVTQALLSLQLNGNSVSSTTPNSTVRSAFGGTIYHSPKSKLPPSGGKVKSCLGGEG</sequence>
<dbReference type="PROSITE" id="PS00663">
    <property type="entry name" value="VINCULIN_1"/>
    <property type="match status" value="1"/>
</dbReference>
<gene>
    <name evidence="5" type="primary">LOC117438342</name>
</gene>
<feature type="coiled-coil region" evidence="3">
    <location>
        <begin position="519"/>
        <end position="595"/>
    </location>
</feature>
<dbReference type="PANTHER" id="PTHR19321:SF1">
    <property type="entry name" value="PROTEIN REGULATOR OF CYTOKINESIS 1"/>
    <property type="match status" value="1"/>
</dbReference>
<dbReference type="GO" id="GO:0008017">
    <property type="term" value="F:microtubule binding"/>
    <property type="evidence" value="ECO:0007669"/>
    <property type="project" value="InterPro"/>
</dbReference>
<evidence type="ECO:0000256" key="1">
    <source>
        <dbReference type="ARBA" id="ARBA00023136"/>
    </source>
</evidence>
<dbReference type="GO" id="GO:1990023">
    <property type="term" value="C:mitotic spindle midzone"/>
    <property type="evidence" value="ECO:0007669"/>
    <property type="project" value="TreeGrafter"/>
</dbReference>
<dbReference type="InterPro" id="IPR007145">
    <property type="entry name" value="MAP65_Ase1_PRC1"/>
</dbReference>
<dbReference type="GO" id="GO:0007155">
    <property type="term" value="P:cell adhesion"/>
    <property type="evidence" value="ECO:0007669"/>
    <property type="project" value="InterPro"/>
</dbReference>
<evidence type="ECO:0000313" key="5">
    <source>
        <dbReference type="Ensembl" id="ENSMUNP00000023999.1"/>
    </source>
</evidence>
<proteinExistence type="predicted"/>
<reference evidence="5" key="2">
    <citation type="submission" date="2025-08" db="UniProtKB">
        <authorList>
            <consortium name="Ensembl"/>
        </authorList>
    </citation>
    <scope>IDENTIFICATION</scope>
</reference>
<evidence type="ECO:0000256" key="2">
    <source>
        <dbReference type="ARBA" id="ARBA00029433"/>
    </source>
</evidence>
<dbReference type="Ensembl" id="ENSMUNT00000030483.1">
    <property type="protein sequence ID" value="ENSMUNP00000023999.1"/>
    <property type="gene ID" value="ENSMUNG00000019014.1"/>
</dbReference>
<keyword evidence="1" id="KW-0472">Membrane</keyword>
<reference evidence="5" key="3">
    <citation type="submission" date="2025-09" db="UniProtKB">
        <authorList>
            <consortium name="Ensembl"/>
        </authorList>
    </citation>
    <scope>IDENTIFICATION</scope>
</reference>
<name>A0A8V5GVW4_MELUD</name>
<accession>A0A8V5GVW4</accession>
<feature type="compositionally biased region" description="Basic and acidic residues" evidence="4">
    <location>
        <begin position="1"/>
        <end position="10"/>
    </location>
</feature>
<dbReference type="GO" id="GO:0051256">
    <property type="term" value="P:mitotic spindle midzone assembly"/>
    <property type="evidence" value="ECO:0007669"/>
    <property type="project" value="TreeGrafter"/>
</dbReference>
<keyword evidence="3" id="KW-0175">Coiled coil</keyword>
<evidence type="ECO:0000256" key="3">
    <source>
        <dbReference type="SAM" id="Coils"/>
    </source>
</evidence>
<dbReference type="GO" id="GO:0005737">
    <property type="term" value="C:cytoplasm"/>
    <property type="evidence" value="ECO:0007669"/>
    <property type="project" value="TreeGrafter"/>
</dbReference>
<organism evidence="5 6">
    <name type="scientific">Melopsittacus undulatus</name>
    <name type="common">Budgerigar</name>
    <name type="synonym">Psittacus undulatus</name>
    <dbReference type="NCBI Taxonomy" id="13146"/>
    <lineage>
        <taxon>Eukaryota</taxon>
        <taxon>Metazoa</taxon>
        <taxon>Chordata</taxon>
        <taxon>Craniata</taxon>
        <taxon>Vertebrata</taxon>
        <taxon>Euteleostomi</taxon>
        <taxon>Archelosauria</taxon>
        <taxon>Archosauria</taxon>
        <taxon>Dinosauria</taxon>
        <taxon>Saurischia</taxon>
        <taxon>Theropoda</taxon>
        <taxon>Coelurosauria</taxon>
        <taxon>Aves</taxon>
        <taxon>Neognathae</taxon>
        <taxon>Neoaves</taxon>
        <taxon>Telluraves</taxon>
        <taxon>Australaves</taxon>
        <taxon>Psittaciformes</taxon>
        <taxon>Psittaculidae</taxon>
        <taxon>Melopsittacus</taxon>
    </lineage>
</organism>
<dbReference type="InterPro" id="IPR000633">
    <property type="entry name" value="Vinculin_CS"/>
</dbReference>
<comment type="subcellular location">
    <subcellularLocation>
        <location evidence="2">Endomembrane system</location>
        <topology evidence="2">Peripheral membrane protein</topology>
        <orientation evidence="2">Cytoplasmic side</orientation>
    </subcellularLocation>
</comment>
<dbReference type="AlphaFoldDB" id="A0A8V5GVW4"/>
<dbReference type="GO" id="GO:0012505">
    <property type="term" value="C:endomembrane system"/>
    <property type="evidence" value="ECO:0007669"/>
    <property type="project" value="UniProtKB-SubCell"/>
</dbReference>
<protein>
    <submittedName>
        <fullName evidence="5">Uncharacterized protein</fullName>
    </submittedName>
</protein>
<dbReference type="PANTHER" id="PTHR19321">
    <property type="entry name" value="PROTEIN REGULATOR OF CYTOKINESIS 1 PRC1-RELATED"/>
    <property type="match status" value="1"/>
</dbReference>